<feature type="compositionally biased region" description="Basic and acidic residues" evidence="1">
    <location>
        <begin position="28"/>
        <end position="41"/>
    </location>
</feature>
<feature type="compositionally biased region" description="Pro residues" evidence="1">
    <location>
        <begin position="167"/>
        <end position="177"/>
    </location>
</feature>
<accession>A0ABT8W220</accession>
<reference evidence="2" key="1">
    <citation type="submission" date="2023-07" db="EMBL/GenBank/DDBJ databases">
        <title>Marinobacter sp. chi1 genome sequencing and assembly.</title>
        <authorList>
            <person name="Park S."/>
        </authorList>
    </citation>
    <scope>NUCLEOTIDE SEQUENCE</scope>
    <source>
        <strain evidence="2">Chi1</strain>
    </source>
</reference>
<proteinExistence type="predicted"/>
<feature type="region of interest" description="Disordered" evidence="1">
    <location>
        <begin position="1"/>
        <end position="51"/>
    </location>
</feature>
<organism evidence="2 3">
    <name type="scientific">Marinobacter suaedae</name>
    <dbReference type="NCBI Taxonomy" id="3057675"/>
    <lineage>
        <taxon>Bacteria</taxon>
        <taxon>Pseudomonadati</taxon>
        <taxon>Pseudomonadota</taxon>
        <taxon>Gammaproteobacteria</taxon>
        <taxon>Pseudomonadales</taxon>
        <taxon>Marinobacteraceae</taxon>
        <taxon>Marinobacter</taxon>
    </lineage>
</organism>
<protein>
    <submittedName>
        <fullName evidence="2">Uncharacterized protein</fullName>
    </submittedName>
</protein>
<evidence type="ECO:0000313" key="3">
    <source>
        <dbReference type="Proteomes" id="UP001168640"/>
    </source>
</evidence>
<name>A0ABT8W220_9GAMM</name>
<comment type="caution">
    <text evidence="2">The sequence shown here is derived from an EMBL/GenBank/DDBJ whole genome shotgun (WGS) entry which is preliminary data.</text>
</comment>
<dbReference type="Proteomes" id="UP001168640">
    <property type="component" value="Unassembled WGS sequence"/>
</dbReference>
<sequence length="207" mass="23184">MSAPNYAWDGYADSQGVPNCYIEPTFDNPRRIHTPTDDRGPRPTNSPPARSPEQALAAEVLLKAWNDAYGRGYVHDSAKVAKALRTEAWAFLTAEMPDPRAARRQLFTALLGLNDDNFRAAAVRKLGQCSPLRPEFDPLSAKKGQLMWVPPAVVVTEPRTKPKQERPPAPTRKPTPPTRYKFYQSLLGPLLAEARQRRDTKRPPDTD</sequence>
<feature type="compositionally biased region" description="Basic and acidic residues" evidence="1">
    <location>
        <begin position="194"/>
        <end position="207"/>
    </location>
</feature>
<gene>
    <name evidence="2" type="ORF">QVZ43_10900</name>
</gene>
<keyword evidence="3" id="KW-1185">Reference proteome</keyword>
<evidence type="ECO:0000256" key="1">
    <source>
        <dbReference type="SAM" id="MobiDB-lite"/>
    </source>
</evidence>
<evidence type="ECO:0000313" key="2">
    <source>
        <dbReference type="EMBL" id="MDO3722231.1"/>
    </source>
</evidence>
<feature type="region of interest" description="Disordered" evidence="1">
    <location>
        <begin position="155"/>
        <end position="180"/>
    </location>
</feature>
<feature type="region of interest" description="Disordered" evidence="1">
    <location>
        <begin position="188"/>
        <end position="207"/>
    </location>
</feature>
<dbReference type="EMBL" id="JAUMIS010000002">
    <property type="protein sequence ID" value="MDO3722231.1"/>
    <property type="molecule type" value="Genomic_DNA"/>
</dbReference>
<dbReference type="RefSeq" id="WP_302909958.1">
    <property type="nucleotide sequence ID" value="NZ_JAUMIS010000002.1"/>
</dbReference>